<feature type="transmembrane region" description="Helical" evidence="4">
    <location>
        <begin position="212"/>
        <end position="233"/>
    </location>
</feature>
<dbReference type="RefSeq" id="WP_104231813.1">
    <property type="nucleotide sequence ID" value="NZ_PSNW01000012.1"/>
</dbReference>
<dbReference type="FunFam" id="3.30.70.270:FF:000001">
    <property type="entry name" value="Diguanylate cyclase domain protein"/>
    <property type="match status" value="1"/>
</dbReference>
<dbReference type="SUPFAM" id="SSF55073">
    <property type="entry name" value="Nucleotide cyclase"/>
    <property type="match status" value="1"/>
</dbReference>
<evidence type="ECO:0000313" key="6">
    <source>
        <dbReference type="EMBL" id="PPE72497.1"/>
    </source>
</evidence>
<gene>
    <name evidence="6" type="ORF">C3942_18310</name>
</gene>
<evidence type="ECO:0000256" key="3">
    <source>
        <dbReference type="ARBA" id="ARBA00034247"/>
    </source>
</evidence>
<evidence type="ECO:0000313" key="7">
    <source>
        <dbReference type="Proteomes" id="UP000238220"/>
    </source>
</evidence>
<dbReference type="PANTHER" id="PTHR45138">
    <property type="entry name" value="REGULATORY COMPONENTS OF SENSORY TRANSDUCTION SYSTEM"/>
    <property type="match status" value="1"/>
</dbReference>
<dbReference type="Proteomes" id="UP000238220">
    <property type="component" value="Unassembled WGS sequence"/>
</dbReference>
<dbReference type="NCBIfam" id="TIGR00254">
    <property type="entry name" value="GGDEF"/>
    <property type="match status" value="1"/>
</dbReference>
<keyword evidence="4" id="KW-0812">Transmembrane</keyword>
<feature type="domain" description="GGDEF" evidence="5">
    <location>
        <begin position="279"/>
        <end position="413"/>
    </location>
</feature>
<dbReference type="GO" id="GO:0005886">
    <property type="term" value="C:plasma membrane"/>
    <property type="evidence" value="ECO:0007669"/>
    <property type="project" value="TreeGrafter"/>
</dbReference>
<protein>
    <recommendedName>
        <fullName evidence="2">diguanylate cyclase</fullName>
        <ecNumber evidence="2">2.7.7.65</ecNumber>
    </recommendedName>
</protein>
<organism evidence="6 7">
    <name type="scientific">Solimonas fluminis</name>
    <dbReference type="NCBI Taxonomy" id="2086571"/>
    <lineage>
        <taxon>Bacteria</taxon>
        <taxon>Pseudomonadati</taxon>
        <taxon>Pseudomonadota</taxon>
        <taxon>Gammaproteobacteria</taxon>
        <taxon>Nevskiales</taxon>
        <taxon>Nevskiaceae</taxon>
        <taxon>Solimonas</taxon>
    </lineage>
</organism>
<keyword evidence="7" id="KW-1185">Reference proteome</keyword>
<keyword evidence="4" id="KW-0472">Membrane</keyword>
<dbReference type="SMART" id="SM00267">
    <property type="entry name" value="GGDEF"/>
    <property type="match status" value="1"/>
</dbReference>
<reference evidence="6 7" key="1">
    <citation type="submission" date="2018-02" db="EMBL/GenBank/DDBJ databases">
        <title>Genome sequencing of Solimonas sp. HR-BB.</title>
        <authorList>
            <person name="Lee Y."/>
            <person name="Jeon C.O."/>
        </authorList>
    </citation>
    <scope>NUCLEOTIDE SEQUENCE [LARGE SCALE GENOMIC DNA]</scope>
    <source>
        <strain evidence="6 7">HR-BB</strain>
    </source>
</reference>
<evidence type="ECO:0000256" key="4">
    <source>
        <dbReference type="SAM" id="Phobius"/>
    </source>
</evidence>
<name>A0A2S5TCB4_9GAMM</name>
<evidence type="ECO:0000256" key="2">
    <source>
        <dbReference type="ARBA" id="ARBA00012528"/>
    </source>
</evidence>
<dbReference type="InterPro" id="IPR029787">
    <property type="entry name" value="Nucleotide_cyclase"/>
</dbReference>
<dbReference type="PROSITE" id="PS50887">
    <property type="entry name" value="GGDEF"/>
    <property type="match status" value="1"/>
</dbReference>
<dbReference type="AlphaFoldDB" id="A0A2S5TCB4"/>
<dbReference type="Gene3D" id="3.30.70.270">
    <property type="match status" value="1"/>
</dbReference>
<dbReference type="GO" id="GO:0052621">
    <property type="term" value="F:diguanylate cyclase activity"/>
    <property type="evidence" value="ECO:0007669"/>
    <property type="project" value="UniProtKB-EC"/>
</dbReference>
<dbReference type="GO" id="GO:1902201">
    <property type="term" value="P:negative regulation of bacterial-type flagellum-dependent cell motility"/>
    <property type="evidence" value="ECO:0007669"/>
    <property type="project" value="TreeGrafter"/>
</dbReference>
<evidence type="ECO:0000259" key="5">
    <source>
        <dbReference type="PROSITE" id="PS50887"/>
    </source>
</evidence>
<comment type="catalytic activity">
    <reaction evidence="3">
        <text>2 GTP = 3',3'-c-di-GMP + 2 diphosphate</text>
        <dbReference type="Rhea" id="RHEA:24898"/>
        <dbReference type="ChEBI" id="CHEBI:33019"/>
        <dbReference type="ChEBI" id="CHEBI:37565"/>
        <dbReference type="ChEBI" id="CHEBI:58805"/>
        <dbReference type="EC" id="2.7.7.65"/>
    </reaction>
</comment>
<dbReference type="InterPro" id="IPR050469">
    <property type="entry name" value="Diguanylate_Cyclase"/>
</dbReference>
<sequence>MSSDRSAQEEVLAPRKAIAALRDLPEYDLTPQEAQDVADIVAARTRRFRFPPRLEEDFQAFNRASSRNARIILAVITLLSFASAALWAPALLGSAPSSSGFVLAMELLVVTPLFAVVLWLLWKRGERDSTEWLMLAAYCIEMLVIETMRHHSDASGFPVDPSVGVLVPIAVILMARPRFSRTLMLLGAFAGITLSQAWIWQEAPNPHAASSWIIKWLLPALVVLASASSKLALRRQWAAALLLRVMAHRDPLTGLPNRRALEKHYEAMSRAMARGSRSGRMVLAVIDLDHFKKVNDLHGHEYGDGVLIEIAVALSGFARRPLDMAARMGGEEFALLLYDCDEAAGRERLAALLETVSGLQIENRGATLGIITVSIGAAAVPAEARLSEAYRAADEALYRVKDAGRNSYELVRL</sequence>
<accession>A0A2S5TCB4</accession>
<dbReference type="EC" id="2.7.7.65" evidence="2"/>
<evidence type="ECO:0000256" key="1">
    <source>
        <dbReference type="ARBA" id="ARBA00001946"/>
    </source>
</evidence>
<dbReference type="CDD" id="cd01949">
    <property type="entry name" value="GGDEF"/>
    <property type="match status" value="1"/>
</dbReference>
<dbReference type="Pfam" id="PF00990">
    <property type="entry name" value="GGDEF"/>
    <property type="match status" value="1"/>
</dbReference>
<dbReference type="InterPro" id="IPR000160">
    <property type="entry name" value="GGDEF_dom"/>
</dbReference>
<feature type="transmembrane region" description="Helical" evidence="4">
    <location>
        <begin position="71"/>
        <end position="92"/>
    </location>
</feature>
<feature type="transmembrane region" description="Helical" evidence="4">
    <location>
        <begin position="98"/>
        <end position="120"/>
    </location>
</feature>
<dbReference type="PANTHER" id="PTHR45138:SF9">
    <property type="entry name" value="DIGUANYLATE CYCLASE DGCM-RELATED"/>
    <property type="match status" value="1"/>
</dbReference>
<comment type="caution">
    <text evidence="6">The sequence shown here is derived from an EMBL/GenBank/DDBJ whole genome shotgun (WGS) entry which is preliminary data.</text>
</comment>
<dbReference type="GO" id="GO:0043709">
    <property type="term" value="P:cell adhesion involved in single-species biofilm formation"/>
    <property type="evidence" value="ECO:0007669"/>
    <property type="project" value="TreeGrafter"/>
</dbReference>
<dbReference type="OrthoDB" id="9803824at2"/>
<dbReference type="InterPro" id="IPR043128">
    <property type="entry name" value="Rev_trsase/Diguanyl_cyclase"/>
</dbReference>
<keyword evidence="4" id="KW-1133">Transmembrane helix</keyword>
<feature type="transmembrane region" description="Helical" evidence="4">
    <location>
        <begin position="182"/>
        <end position="200"/>
    </location>
</feature>
<comment type="cofactor">
    <cofactor evidence="1">
        <name>Mg(2+)</name>
        <dbReference type="ChEBI" id="CHEBI:18420"/>
    </cofactor>
</comment>
<proteinExistence type="predicted"/>
<dbReference type="EMBL" id="PSNW01000012">
    <property type="protein sequence ID" value="PPE72497.1"/>
    <property type="molecule type" value="Genomic_DNA"/>
</dbReference>